<accession>A0A0F9AJZ7</accession>
<gene>
    <name evidence="1" type="ORF">LCGC14_2903140</name>
</gene>
<comment type="caution">
    <text evidence="1">The sequence shown here is derived from an EMBL/GenBank/DDBJ whole genome shotgun (WGS) entry which is preliminary data.</text>
</comment>
<sequence>MSLNLINSFIKFPPVAGGADKYLKEDGTGGYQLEDGTGVYLLE</sequence>
<proteinExistence type="predicted"/>
<protein>
    <submittedName>
        <fullName evidence="1">Uncharacterized protein</fullName>
    </submittedName>
</protein>
<reference evidence="1" key="1">
    <citation type="journal article" date="2015" name="Nature">
        <title>Complex archaea that bridge the gap between prokaryotes and eukaryotes.</title>
        <authorList>
            <person name="Spang A."/>
            <person name="Saw J.H."/>
            <person name="Jorgensen S.L."/>
            <person name="Zaremba-Niedzwiedzka K."/>
            <person name="Martijn J."/>
            <person name="Lind A.E."/>
            <person name="van Eijk R."/>
            <person name="Schleper C."/>
            <person name="Guy L."/>
            <person name="Ettema T.J."/>
        </authorList>
    </citation>
    <scope>NUCLEOTIDE SEQUENCE</scope>
</reference>
<name>A0A0F9AJZ7_9ZZZZ</name>
<dbReference type="AlphaFoldDB" id="A0A0F9AJZ7"/>
<evidence type="ECO:0000313" key="1">
    <source>
        <dbReference type="EMBL" id="KKK72511.1"/>
    </source>
</evidence>
<organism evidence="1">
    <name type="scientific">marine sediment metagenome</name>
    <dbReference type="NCBI Taxonomy" id="412755"/>
    <lineage>
        <taxon>unclassified sequences</taxon>
        <taxon>metagenomes</taxon>
        <taxon>ecological metagenomes</taxon>
    </lineage>
</organism>
<dbReference type="EMBL" id="LAZR01057223">
    <property type="protein sequence ID" value="KKK72511.1"/>
    <property type="molecule type" value="Genomic_DNA"/>
</dbReference>